<proteinExistence type="predicted"/>
<dbReference type="Proteomes" id="UP000523079">
    <property type="component" value="Unassembled WGS sequence"/>
</dbReference>
<sequence length="102" mass="10310">MTSASRPDPLPGDGDALTAFILAQSAEGVAVPVLLFGPDPADAEDAGGHEESDGGAAALADRLGYDLATVSLHTSEAYVLQCGLGQALLDRHLAAPDAEVVR</sequence>
<name>A0A7W3P465_9ACTN</name>
<dbReference type="RefSeq" id="WP_182558192.1">
    <property type="nucleotide sequence ID" value="NZ_JACGWT010000001.1"/>
</dbReference>
<organism evidence="1 2">
    <name type="scientific">Microlunatus kandeliicorticis</name>
    <dbReference type="NCBI Taxonomy" id="1759536"/>
    <lineage>
        <taxon>Bacteria</taxon>
        <taxon>Bacillati</taxon>
        <taxon>Actinomycetota</taxon>
        <taxon>Actinomycetes</taxon>
        <taxon>Propionibacteriales</taxon>
        <taxon>Propionibacteriaceae</taxon>
        <taxon>Microlunatus</taxon>
    </lineage>
</organism>
<keyword evidence="2" id="KW-1185">Reference proteome</keyword>
<comment type="caution">
    <text evidence="1">The sequence shown here is derived from an EMBL/GenBank/DDBJ whole genome shotgun (WGS) entry which is preliminary data.</text>
</comment>
<evidence type="ECO:0000313" key="2">
    <source>
        <dbReference type="Proteomes" id="UP000523079"/>
    </source>
</evidence>
<accession>A0A7W3P465</accession>
<reference evidence="1 2" key="1">
    <citation type="submission" date="2020-07" db="EMBL/GenBank/DDBJ databases">
        <title>Sequencing the genomes of 1000 actinobacteria strains.</title>
        <authorList>
            <person name="Klenk H.-P."/>
        </authorList>
    </citation>
    <scope>NUCLEOTIDE SEQUENCE [LARGE SCALE GENOMIC DNA]</scope>
    <source>
        <strain evidence="1 2">DSM 100723</strain>
    </source>
</reference>
<dbReference type="AlphaFoldDB" id="A0A7W3P465"/>
<protein>
    <submittedName>
        <fullName evidence="1">Uncharacterized protein</fullName>
    </submittedName>
</protein>
<evidence type="ECO:0000313" key="1">
    <source>
        <dbReference type="EMBL" id="MBA8792556.1"/>
    </source>
</evidence>
<gene>
    <name evidence="1" type="ORF">FHX74_000150</name>
</gene>
<dbReference type="EMBL" id="JACGWT010000001">
    <property type="protein sequence ID" value="MBA8792556.1"/>
    <property type="molecule type" value="Genomic_DNA"/>
</dbReference>